<evidence type="ECO:0000313" key="9">
    <source>
        <dbReference type="Proteomes" id="UP001241747"/>
    </source>
</evidence>
<evidence type="ECO:0000259" key="7">
    <source>
        <dbReference type="SMART" id="SM01086"/>
    </source>
</evidence>
<keyword evidence="8" id="KW-0378">Hydrolase</keyword>
<feature type="domain" description="AAA+ ATPase" evidence="6">
    <location>
        <begin position="50"/>
        <end position="325"/>
    </location>
</feature>
<dbReference type="Pfam" id="PF00004">
    <property type="entry name" value="AAA"/>
    <property type="match status" value="1"/>
</dbReference>
<dbReference type="Proteomes" id="UP001241747">
    <property type="component" value="Unassembled WGS sequence"/>
</dbReference>
<dbReference type="Pfam" id="PF10431">
    <property type="entry name" value="ClpB_D2-small"/>
    <property type="match status" value="1"/>
</dbReference>
<dbReference type="InterPro" id="IPR050052">
    <property type="entry name" value="ATP-dep_Clp_protease_ClpX"/>
</dbReference>
<name>A0ABU0L9J0_XANAG</name>
<comment type="subcellular location">
    <subcellularLocation>
        <location evidence="5">Cytoplasm</location>
    </subcellularLocation>
</comment>
<feature type="binding site" evidence="5">
    <location>
        <position position="314"/>
    </location>
    <ligand>
        <name>ATP</name>
        <dbReference type="ChEBI" id="CHEBI:30616"/>
    </ligand>
</feature>
<dbReference type="GO" id="GO:0008233">
    <property type="term" value="F:peptidase activity"/>
    <property type="evidence" value="ECO:0007669"/>
    <property type="project" value="UniProtKB-KW"/>
</dbReference>
<dbReference type="GO" id="GO:0006508">
    <property type="term" value="P:proteolysis"/>
    <property type="evidence" value="ECO:0007669"/>
    <property type="project" value="UniProtKB-KW"/>
</dbReference>
<dbReference type="RefSeq" id="WP_237344869.1">
    <property type="nucleotide sequence ID" value="NZ_JABWGX010000006.1"/>
</dbReference>
<evidence type="ECO:0000313" key="8">
    <source>
        <dbReference type="EMBL" id="MDQ0503814.1"/>
    </source>
</evidence>
<evidence type="ECO:0000256" key="1">
    <source>
        <dbReference type="ARBA" id="ARBA00009771"/>
    </source>
</evidence>
<protein>
    <recommendedName>
        <fullName evidence="5">ATP-dependent protease ATPase subunit HslU</fullName>
    </recommendedName>
    <alternativeName>
        <fullName evidence="5">Unfoldase HslU</fullName>
    </alternativeName>
</protein>
<comment type="similarity">
    <text evidence="1 5">Belongs to the ClpX chaperone family. HslU subfamily.</text>
</comment>
<dbReference type="PANTHER" id="PTHR48102:SF3">
    <property type="entry name" value="ATP-DEPENDENT PROTEASE ATPASE SUBUNIT HSLU"/>
    <property type="match status" value="1"/>
</dbReference>
<dbReference type="PANTHER" id="PTHR48102">
    <property type="entry name" value="ATP-DEPENDENT CLP PROTEASE ATP-BINDING SUBUNIT CLPX-LIKE, MITOCHONDRIAL-RELATED"/>
    <property type="match status" value="1"/>
</dbReference>
<keyword evidence="4 5" id="KW-0143">Chaperone</keyword>
<feature type="binding site" evidence="5">
    <location>
        <position position="386"/>
    </location>
    <ligand>
        <name>ATP</name>
        <dbReference type="ChEBI" id="CHEBI:30616"/>
    </ligand>
</feature>
<keyword evidence="3 5" id="KW-0067">ATP-binding</keyword>
<reference evidence="8 9" key="1">
    <citation type="submission" date="2023-07" db="EMBL/GenBank/DDBJ databases">
        <title>Genomic Encyclopedia of Type Strains, Phase IV (KMG-IV): sequencing the most valuable type-strain genomes for metagenomic binning, comparative biology and taxonomic classification.</title>
        <authorList>
            <person name="Goeker M."/>
        </authorList>
    </citation>
    <scope>NUCLEOTIDE SEQUENCE [LARGE SCALE GENOMIC DNA]</scope>
    <source>
        <strain evidence="8 9">DSM 3770</strain>
    </source>
</reference>
<evidence type="ECO:0000256" key="4">
    <source>
        <dbReference type="ARBA" id="ARBA00023186"/>
    </source>
</evidence>
<dbReference type="HAMAP" id="MF_00249">
    <property type="entry name" value="HslU"/>
    <property type="match status" value="1"/>
</dbReference>
<evidence type="ECO:0000259" key="6">
    <source>
        <dbReference type="SMART" id="SM00382"/>
    </source>
</evidence>
<proteinExistence type="inferred from homology"/>
<comment type="function">
    <text evidence="5">ATPase subunit of a proteasome-like degradation complex; this subunit has chaperone activity. The binding of ATP and its subsequent hydrolysis by HslU are essential for unfolding of protein substrates subsequently hydrolyzed by HslV. HslU recognizes the N-terminal part of its protein substrates and unfolds these before they are guided to HslV for hydrolysis.</text>
</comment>
<dbReference type="Pfam" id="PF07724">
    <property type="entry name" value="AAA_2"/>
    <property type="match status" value="1"/>
</dbReference>
<feature type="binding site" evidence="5">
    <location>
        <position position="19"/>
    </location>
    <ligand>
        <name>ATP</name>
        <dbReference type="ChEBI" id="CHEBI:30616"/>
    </ligand>
</feature>
<dbReference type="Gene3D" id="1.10.8.60">
    <property type="match status" value="1"/>
</dbReference>
<dbReference type="GO" id="GO:0005524">
    <property type="term" value="F:ATP binding"/>
    <property type="evidence" value="ECO:0007669"/>
    <property type="project" value="UniProtKB-KW"/>
</dbReference>
<dbReference type="NCBIfam" id="NF003544">
    <property type="entry name" value="PRK05201.1"/>
    <property type="match status" value="1"/>
</dbReference>
<dbReference type="InterPro" id="IPR027417">
    <property type="entry name" value="P-loop_NTPase"/>
</dbReference>
<dbReference type="InterPro" id="IPR019489">
    <property type="entry name" value="Clp_ATPase_C"/>
</dbReference>
<dbReference type="InterPro" id="IPR004491">
    <property type="entry name" value="HslU"/>
</dbReference>
<evidence type="ECO:0000256" key="5">
    <source>
        <dbReference type="HAMAP-Rule" id="MF_00249"/>
    </source>
</evidence>
<dbReference type="InterPro" id="IPR003593">
    <property type="entry name" value="AAA+_ATPase"/>
</dbReference>
<evidence type="ECO:0000256" key="2">
    <source>
        <dbReference type="ARBA" id="ARBA00022741"/>
    </source>
</evidence>
<feature type="binding site" evidence="5">
    <location>
        <position position="249"/>
    </location>
    <ligand>
        <name>ATP</name>
        <dbReference type="ChEBI" id="CHEBI:30616"/>
    </ligand>
</feature>
<dbReference type="SUPFAM" id="SSF52540">
    <property type="entry name" value="P-loop containing nucleoside triphosphate hydrolases"/>
    <property type="match status" value="1"/>
</dbReference>
<comment type="caution">
    <text evidence="8">The sequence shown here is derived from an EMBL/GenBank/DDBJ whole genome shotgun (WGS) entry which is preliminary data.</text>
</comment>
<dbReference type="InterPro" id="IPR003959">
    <property type="entry name" value="ATPase_AAA_core"/>
</dbReference>
<sequence length="436" mass="47221">MSSDFSPREIVSELDRHIVGQANAKRAVAIALRNRWRRLKLDDKLREEVLPKNILMIGPTGVGKTEISRRLAKLAGAPFLKVEATKFTEVGYVGRDVEQIVRDLVEVGIGIVREVKRKDVQAKAHLAAEGRVLDALVGVNASPATRDAFRKRLRAGELDDKEVEVEVQAGGGGMPLFELPGMPGAQMGAVSLGDMLGKAFGGRTKTRRVSVKEAHPLLLTEEADKLIDQEATVQDAIHAVENNGIVFLDEIDKIAGREGRSGADVSREGVQRDLLPLIEGTTVSTKHGPVKTDHILFIASGAFHVSKPSDLLPELQGRLPIRVELEALTRADFVRILTETEASLVKQSVALMATEGVALTVTPEAVEAIADAAVEVNSSVENIGARRLQTVIERVLDDLSFTAPDRSGEAVVIDAEYVRSRVADLAKNADLSRFIL</sequence>
<dbReference type="Gene3D" id="3.40.50.300">
    <property type="entry name" value="P-loop containing nucleotide triphosphate hydrolases"/>
    <property type="match status" value="2"/>
</dbReference>
<gene>
    <name evidence="5" type="primary">hslU</name>
    <name evidence="8" type="ORF">QOZ94_000584</name>
</gene>
<feature type="binding site" evidence="5">
    <location>
        <begin position="61"/>
        <end position="66"/>
    </location>
    <ligand>
        <name>ATP</name>
        <dbReference type="ChEBI" id="CHEBI:30616"/>
    </ligand>
</feature>
<organism evidence="8 9">
    <name type="scientific">Xanthobacter agilis</name>
    <dbReference type="NCBI Taxonomy" id="47492"/>
    <lineage>
        <taxon>Bacteria</taxon>
        <taxon>Pseudomonadati</taxon>
        <taxon>Pseudomonadota</taxon>
        <taxon>Alphaproteobacteria</taxon>
        <taxon>Hyphomicrobiales</taxon>
        <taxon>Xanthobacteraceae</taxon>
        <taxon>Xanthobacter</taxon>
    </lineage>
</organism>
<keyword evidence="8" id="KW-0645">Protease</keyword>
<dbReference type="CDD" id="cd19498">
    <property type="entry name" value="RecA-like_HslU"/>
    <property type="match status" value="1"/>
</dbReference>
<keyword evidence="9" id="KW-1185">Reference proteome</keyword>
<accession>A0ABU0L9J0</accession>
<dbReference type="NCBIfam" id="TIGR00390">
    <property type="entry name" value="hslU"/>
    <property type="match status" value="1"/>
</dbReference>
<keyword evidence="2 5" id="KW-0547">Nucleotide-binding</keyword>
<dbReference type="SMART" id="SM01086">
    <property type="entry name" value="ClpB_D2-small"/>
    <property type="match status" value="1"/>
</dbReference>
<comment type="subunit">
    <text evidence="5">A double ring-shaped homohexamer of HslV is capped on each side by a ring-shaped HslU homohexamer. The assembly of the HslU/HslV complex is dependent on binding of ATP.</text>
</comment>
<feature type="domain" description="Clp ATPase C-terminal" evidence="7">
    <location>
        <begin position="328"/>
        <end position="422"/>
    </location>
</feature>
<keyword evidence="5" id="KW-0963">Cytoplasm</keyword>
<dbReference type="EMBL" id="JAUSVY010000001">
    <property type="protein sequence ID" value="MDQ0503814.1"/>
    <property type="molecule type" value="Genomic_DNA"/>
</dbReference>
<dbReference type="SMART" id="SM00382">
    <property type="entry name" value="AAA"/>
    <property type="match status" value="1"/>
</dbReference>
<evidence type="ECO:0000256" key="3">
    <source>
        <dbReference type="ARBA" id="ARBA00022840"/>
    </source>
</evidence>